<name>A0A1F4XX23_9BACT</name>
<dbReference type="PANTHER" id="PTHR34322">
    <property type="entry name" value="TRANSPOSASE, Y1_TNP DOMAIN-CONTAINING"/>
    <property type="match status" value="1"/>
</dbReference>
<evidence type="ECO:0000313" key="3">
    <source>
        <dbReference type="Proteomes" id="UP000178585"/>
    </source>
</evidence>
<dbReference type="STRING" id="1797245.A2949_02825"/>
<dbReference type="SMART" id="SM01321">
    <property type="entry name" value="Y1_Tnp"/>
    <property type="match status" value="1"/>
</dbReference>
<gene>
    <name evidence="2" type="ORF">A2949_02825</name>
</gene>
<accession>A0A1F4XX23</accession>
<dbReference type="PANTHER" id="PTHR34322:SF2">
    <property type="entry name" value="TRANSPOSASE IS200-LIKE DOMAIN-CONTAINING PROTEIN"/>
    <property type="match status" value="1"/>
</dbReference>
<evidence type="ECO:0000313" key="2">
    <source>
        <dbReference type="EMBL" id="OGC86201.1"/>
    </source>
</evidence>
<dbReference type="AlphaFoldDB" id="A0A1F4XX23"/>
<protein>
    <recommendedName>
        <fullName evidence="1">Transposase IS200-like domain-containing protein</fullName>
    </recommendedName>
</protein>
<dbReference type="InterPro" id="IPR002686">
    <property type="entry name" value="Transposase_17"/>
</dbReference>
<reference evidence="2 3" key="1">
    <citation type="journal article" date="2016" name="Nat. Commun.">
        <title>Thousands of microbial genomes shed light on interconnected biogeochemical processes in an aquifer system.</title>
        <authorList>
            <person name="Anantharaman K."/>
            <person name="Brown C.T."/>
            <person name="Hug L.A."/>
            <person name="Sharon I."/>
            <person name="Castelle C.J."/>
            <person name="Probst A.J."/>
            <person name="Thomas B.C."/>
            <person name="Singh A."/>
            <person name="Wilkins M.J."/>
            <person name="Karaoz U."/>
            <person name="Brodie E.L."/>
            <person name="Williams K.H."/>
            <person name="Hubbard S.S."/>
            <person name="Banfield J.F."/>
        </authorList>
    </citation>
    <scope>NUCLEOTIDE SEQUENCE [LARGE SCALE GENOMIC DNA]</scope>
</reference>
<evidence type="ECO:0000259" key="1">
    <source>
        <dbReference type="SMART" id="SM01321"/>
    </source>
</evidence>
<dbReference type="SUPFAM" id="SSF143422">
    <property type="entry name" value="Transposase IS200-like"/>
    <property type="match status" value="1"/>
</dbReference>
<dbReference type="Gene3D" id="3.30.70.1290">
    <property type="entry name" value="Transposase IS200-like"/>
    <property type="match status" value="1"/>
</dbReference>
<dbReference type="Pfam" id="PF01797">
    <property type="entry name" value="Y1_Tnp"/>
    <property type="match status" value="1"/>
</dbReference>
<dbReference type="GO" id="GO:0006313">
    <property type="term" value="P:DNA transposition"/>
    <property type="evidence" value="ECO:0007669"/>
    <property type="project" value="InterPro"/>
</dbReference>
<organism evidence="2 3">
    <name type="scientific">Candidatus Adlerbacteria bacterium RIFCSPLOWO2_01_FULL_54_21b</name>
    <dbReference type="NCBI Taxonomy" id="1797245"/>
    <lineage>
        <taxon>Bacteria</taxon>
        <taxon>Candidatus Adleribacteriota</taxon>
    </lineage>
</organism>
<feature type="domain" description="Transposase IS200-like" evidence="1">
    <location>
        <begin position="8"/>
        <end position="143"/>
    </location>
</feature>
<dbReference type="Proteomes" id="UP000178585">
    <property type="component" value="Unassembled WGS sequence"/>
</dbReference>
<dbReference type="GO" id="GO:0004803">
    <property type="term" value="F:transposase activity"/>
    <property type="evidence" value="ECO:0007669"/>
    <property type="project" value="InterPro"/>
</dbReference>
<comment type="caution">
    <text evidence="2">The sequence shown here is derived from an EMBL/GenBank/DDBJ whole genome shotgun (WGS) entry which is preliminary data.</text>
</comment>
<sequence>MQRKVIFAEKEFYHLYNRGVEKRKIFLDEKDRRRFLRLLYVANGTASFVYRDIQELPFVGIDRGEPLVAIGAYVLMPNHFHILVKEIRPGGISKFMEKLLTGYSSYFNKKYGRTGRLFENSFQARHLDRDEYLKYTFSYIHLNPIKLIEPKWREWGIKNKSNACDYLDSYPFSSYMDYLEREREEKLILSRKQFPKYFLTPKSFKLLTTEWLAYKEHFT</sequence>
<dbReference type="GO" id="GO:0003677">
    <property type="term" value="F:DNA binding"/>
    <property type="evidence" value="ECO:0007669"/>
    <property type="project" value="InterPro"/>
</dbReference>
<dbReference type="InterPro" id="IPR036515">
    <property type="entry name" value="Transposase_17_sf"/>
</dbReference>
<dbReference type="EMBL" id="MEWZ01000029">
    <property type="protein sequence ID" value="OGC86201.1"/>
    <property type="molecule type" value="Genomic_DNA"/>
</dbReference>
<proteinExistence type="predicted"/>